<dbReference type="Gene3D" id="1.10.8.430">
    <property type="entry name" value="Helical domain of apoptotic protease-activating factors"/>
    <property type="match status" value="1"/>
</dbReference>
<feature type="domain" description="NB-ARC" evidence="2">
    <location>
        <begin position="93"/>
        <end position="256"/>
    </location>
</feature>
<protein>
    <submittedName>
        <fullName evidence="3">P-loop containing nucleoside triphosphate hydrolase protein</fullName>
    </submittedName>
</protein>
<dbReference type="Proteomes" id="UP000777438">
    <property type="component" value="Unassembled WGS sequence"/>
</dbReference>
<dbReference type="PANTHER" id="PTHR47691">
    <property type="entry name" value="REGULATOR-RELATED"/>
    <property type="match status" value="1"/>
</dbReference>
<name>A0A9P8WF45_9HYPO</name>
<dbReference type="AlphaFoldDB" id="A0A9P8WF45"/>
<dbReference type="PRINTS" id="PR00364">
    <property type="entry name" value="DISEASERSIST"/>
</dbReference>
<sequence length="807" mass="91010">MSSQLPETTTVHTENSGSGGQPVHAGRGDQHTITGRDGVHTNISTQINNYTKGSEVAGTIAPNEIRSYPPFSKSPLKTFVGRQSLLDRIRSQFLRESGDEDKTAARIVGIWGLGGAGKSQLALRYKQKYGAEYKASFWVQAKDLQSLRLDFRDIYNSIQVGRSQDASPPKDEEVRDAVVRMLAEGEERWLMVFDEADHLHDNDKAFFDIRQYIPASSNIHVIITSRSSLAGELSTWDGVEVGMMTEEEAMDLLAKTSKADLSTSEARSQAEDIVKKLGLLPLAIAIAGAYIATAPRLSSNLSLWLQEFDEKRRRMLEKNPRRLVDNYDKNVMTVWETSYSAILDHSPDTCLLFDLLAFFDSEDIHAELFAPKHALDLHEGENPWTYIAHVKIGDTTNVVENPLASVLGLKGDANVDCIEDSLAMLERYSMITSNRANGSFAMHTLVHAWCRERQEVQLFGTNRPCIAALLLILNAYKSNNQRQGTLRLVPHIRKITQAALQAKFNPSEEAMVYYTMVNIGWNLYRHGSYEDASLILEVALQKARNVYGPHSAETIVAKLGLAESLVFLFKLDEAIKLQTEVIEDAPTVFGDQHKLVLRAKTGLEDMTVSREKTKHITRRMKPLAQNCESFALKLRIRLTFLYSLMFCLNVGAKLVDSLVSIALKKAYTDSIVPLARGACTLARLWSKIIDKTIDRIVSFQNQYRSVLTGALQFVYGDFRVPNKELLQQRADILEEGSKFVPAWYEMETDFERLLRVLAFGIGNCVTAWGKLRESIEEYQKTVQSRTAWEIGVWKIEEFTKKLREFKF</sequence>
<dbReference type="Gene3D" id="3.40.50.300">
    <property type="entry name" value="P-loop containing nucleotide triphosphate hydrolases"/>
    <property type="match status" value="1"/>
</dbReference>
<feature type="compositionally biased region" description="Polar residues" evidence="1">
    <location>
        <begin position="1"/>
        <end position="16"/>
    </location>
</feature>
<evidence type="ECO:0000259" key="2">
    <source>
        <dbReference type="Pfam" id="PF00931"/>
    </source>
</evidence>
<dbReference type="OrthoDB" id="5086500at2759"/>
<keyword evidence="4" id="KW-1185">Reference proteome</keyword>
<dbReference type="InterPro" id="IPR011990">
    <property type="entry name" value="TPR-like_helical_dom_sf"/>
</dbReference>
<feature type="region of interest" description="Disordered" evidence="1">
    <location>
        <begin position="1"/>
        <end position="41"/>
    </location>
</feature>
<dbReference type="InterPro" id="IPR002182">
    <property type="entry name" value="NB-ARC"/>
</dbReference>
<dbReference type="Gene3D" id="1.25.40.10">
    <property type="entry name" value="Tetratricopeptide repeat domain"/>
    <property type="match status" value="1"/>
</dbReference>
<reference evidence="3 4" key="1">
    <citation type="journal article" date="2021" name="Nat. Commun.">
        <title>Genetic determinants of endophytism in the Arabidopsis root mycobiome.</title>
        <authorList>
            <person name="Mesny F."/>
            <person name="Miyauchi S."/>
            <person name="Thiergart T."/>
            <person name="Pickel B."/>
            <person name="Atanasova L."/>
            <person name="Karlsson M."/>
            <person name="Huettel B."/>
            <person name="Barry K.W."/>
            <person name="Haridas S."/>
            <person name="Chen C."/>
            <person name="Bauer D."/>
            <person name="Andreopoulos W."/>
            <person name="Pangilinan J."/>
            <person name="LaButti K."/>
            <person name="Riley R."/>
            <person name="Lipzen A."/>
            <person name="Clum A."/>
            <person name="Drula E."/>
            <person name="Henrissat B."/>
            <person name="Kohler A."/>
            <person name="Grigoriev I.V."/>
            <person name="Martin F.M."/>
            <person name="Hacquard S."/>
        </authorList>
    </citation>
    <scope>NUCLEOTIDE SEQUENCE [LARGE SCALE GENOMIC DNA]</scope>
    <source>
        <strain evidence="3 4">MPI-CAGE-CH-0241</strain>
    </source>
</reference>
<dbReference type="InterPro" id="IPR042197">
    <property type="entry name" value="Apaf_helical"/>
</dbReference>
<keyword evidence="3" id="KW-0378">Hydrolase</keyword>
<dbReference type="SUPFAM" id="SSF48452">
    <property type="entry name" value="TPR-like"/>
    <property type="match status" value="1"/>
</dbReference>
<evidence type="ECO:0000313" key="3">
    <source>
        <dbReference type="EMBL" id="KAH6895902.1"/>
    </source>
</evidence>
<gene>
    <name evidence="3" type="ORF">B0T10DRAFT_558073</name>
</gene>
<dbReference type="SUPFAM" id="SSF52540">
    <property type="entry name" value="P-loop containing nucleoside triphosphate hydrolases"/>
    <property type="match status" value="1"/>
</dbReference>
<dbReference type="GO" id="GO:0043531">
    <property type="term" value="F:ADP binding"/>
    <property type="evidence" value="ECO:0007669"/>
    <property type="project" value="InterPro"/>
</dbReference>
<dbReference type="EMBL" id="JAGPYM010000004">
    <property type="protein sequence ID" value="KAH6895902.1"/>
    <property type="molecule type" value="Genomic_DNA"/>
</dbReference>
<proteinExistence type="predicted"/>
<dbReference type="GO" id="GO:0016787">
    <property type="term" value="F:hydrolase activity"/>
    <property type="evidence" value="ECO:0007669"/>
    <property type="project" value="UniProtKB-KW"/>
</dbReference>
<organism evidence="3 4">
    <name type="scientific">Thelonectria olida</name>
    <dbReference type="NCBI Taxonomy" id="1576542"/>
    <lineage>
        <taxon>Eukaryota</taxon>
        <taxon>Fungi</taxon>
        <taxon>Dikarya</taxon>
        <taxon>Ascomycota</taxon>
        <taxon>Pezizomycotina</taxon>
        <taxon>Sordariomycetes</taxon>
        <taxon>Hypocreomycetidae</taxon>
        <taxon>Hypocreales</taxon>
        <taxon>Nectriaceae</taxon>
        <taxon>Thelonectria</taxon>
    </lineage>
</organism>
<accession>A0A9P8WF45</accession>
<comment type="caution">
    <text evidence="3">The sequence shown here is derived from an EMBL/GenBank/DDBJ whole genome shotgun (WGS) entry which is preliminary data.</text>
</comment>
<evidence type="ECO:0000313" key="4">
    <source>
        <dbReference type="Proteomes" id="UP000777438"/>
    </source>
</evidence>
<dbReference type="PANTHER" id="PTHR47691:SF3">
    <property type="entry name" value="HTH-TYPE TRANSCRIPTIONAL REGULATOR RV0890C-RELATED"/>
    <property type="match status" value="1"/>
</dbReference>
<dbReference type="InterPro" id="IPR027417">
    <property type="entry name" value="P-loop_NTPase"/>
</dbReference>
<dbReference type="Pfam" id="PF00931">
    <property type="entry name" value="NB-ARC"/>
    <property type="match status" value="1"/>
</dbReference>
<evidence type="ECO:0000256" key="1">
    <source>
        <dbReference type="SAM" id="MobiDB-lite"/>
    </source>
</evidence>